<proteinExistence type="predicted"/>
<dbReference type="Proteomes" id="UP001583280">
    <property type="component" value="Unassembled WGS sequence"/>
</dbReference>
<reference evidence="2 3" key="1">
    <citation type="journal article" date="2024" name="IMA Fungus">
        <title>IMA Genome - F19 : A genome assembly and annotation guide to empower mycologists, including annotated draft genome sequences of Ceratocystis pirilliformis, Diaporthe australafricana, Fusarium ophioides, Paecilomyces lecythidis, and Sporothrix stenoceras.</title>
        <authorList>
            <person name="Aylward J."/>
            <person name="Wilson A.M."/>
            <person name="Visagie C.M."/>
            <person name="Spraker J."/>
            <person name="Barnes I."/>
            <person name="Buitendag C."/>
            <person name="Ceriani C."/>
            <person name="Del Mar Angel L."/>
            <person name="du Plessis D."/>
            <person name="Fuchs T."/>
            <person name="Gasser K."/>
            <person name="Kramer D."/>
            <person name="Li W."/>
            <person name="Munsamy K."/>
            <person name="Piso A."/>
            <person name="Price J.L."/>
            <person name="Sonnekus B."/>
            <person name="Thomas C."/>
            <person name="van der Nest A."/>
            <person name="van Dijk A."/>
            <person name="van Heerden A."/>
            <person name="van Vuuren N."/>
            <person name="Yilmaz N."/>
            <person name="Duong T.A."/>
            <person name="van der Merwe N.A."/>
            <person name="Wingfield M.J."/>
            <person name="Wingfield B.D."/>
        </authorList>
    </citation>
    <scope>NUCLEOTIDE SEQUENCE [LARGE SCALE GENOMIC DNA]</scope>
    <source>
        <strain evidence="2 3">CMW 12675</strain>
    </source>
</reference>
<keyword evidence="3" id="KW-1185">Reference proteome</keyword>
<feature type="compositionally biased region" description="Polar residues" evidence="1">
    <location>
        <begin position="230"/>
        <end position="248"/>
    </location>
</feature>
<protein>
    <submittedName>
        <fullName evidence="2">Uncharacterized protein</fullName>
    </submittedName>
</protein>
<evidence type="ECO:0000256" key="1">
    <source>
        <dbReference type="SAM" id="MobiDB-lite"/>
    </source>
</evidence>
<gene>
    <name evidence="2" type="ORF">Cpir12675_002016</name>
</gene>
<organism evidence="2 3">
    <name type="scientific">Ceratocystis pirilliformis</name>
    <dbReference type="NCBI Taxonomy" id="259994"/>
    <lineage>
        <taxon>Eukaryota</taxon>
        <taxon>Fungi</taxon>
        <taxon>Dikarya</taxon>
        <taxon>Ascomycota</taxon>
        <taxon>Pezizomycotina</taxon>
        <taxon>Sordariomycetes</taxon>
        <taxon>Hypocreomycetidae</taxon>
        <taxon>Microascales</taxon>
        <taxon>Ceratocystidaceae</taxon>
        <taxon>Ceratocystis</taxon>
    </lineage>
</organism>
<accession>A0ABR3ZCD6</accession>
<feature type="region of interest" description="Disordered" evidence="1">
    <location>
        <begin position="192"/>
        <end position="255"/>
    </location>
</feature>
<name>A0ABR3ZCD6_9PEZI</name>
<evidence type="ECO:0000313" key="2">
    <source>
        <dbReference type="EMBL" id="KAL1898308.1"/>
    </source>
</evidence>
<comment type="caution">
    <text evidence="2">The sequence shown here is derived from an EMBL/GenBank/DDBJ whole genome shotgun (WGS) entry which is preliminary data.</text>
</comment>
<dbReference type="EMBL" id="JAWDJO010000035">
    <property type="protein sequence ID" value="KAL1898308.1"/>
    <property type="molecule type" value="Genomic_DNA"/>
</dbReference>
<sequence>MSQAHPIQWSKVVQWAQIRADNSAVGPSISGPAEEQVIALLPAMLQELGDPANTISSEPDVTPWNWVGYFHATLDPPEETSKVFRHGKKAGELLKWHVSLRVDDVIFPNLTTGFIAGEPYYFSTKKKAKQYAYFCASLHCLKFSRQKITARLKQEIMDVLHRNPNLITAEVESTLTAACPAQKAPTRVFTALPTGPSVAKDTAPPQPPSTNNSHPIQNDKLLKHAGTPDSPKSSSLGTHQAHSPTNPNKRQELNPEDEEIAHTRERVREMCHTLSIEMPQVAYTIKSAPNSKPSISAKLQFKNGQNFLFPNDFVVFDKYDKKAAEQNLWDDLIPSLDKLMETHTMVS</sequence>
<evidence type="ECO:0000313" key="3">
    <source>
        <dbReference type="Proteomes" id="UP001583280"/>
    </source>
</evidence>